<name>A0A9P6XQ83_9FUNG</name>
<protein>
    <submittedName>
        <fullName evidence="2">Uncharacterized protein</fullName>
    </submittedName>
</protein>
<dbReference type="Proteomes" id="UP000740926">
    <property type="component" value="Unassembled WGS sequence"/>
</dbReference>
<sequence>MGEHRIGILAGQRDAIIGRASLEDHRLALRRTLDVERPFHLENAALVVEPTERVRREERASVALAHEGTVIPRIPQPLHHLQLRPEPSSGEVTTFQPARPPLSRSSEANWRATVNGSL</sequence>
<dbReference type="AlphaFoldDB" id="A0A9P6XQ83"/>
<accession>A0A9P6XQ83</accession>
<keyword evidence="3" id="KW-1185">Reference proteome</keyword>
<comment type="caution">
    <text evidence="2">The sequence shown here is derived from an EMBL/GenBank/DDBJ whole genome shotgun (WGS) entry which is preliminary data.</text>
</comment>
<feature type="region of interest" description="Disordered" evidence="1">
    <location>
        <begin position="81"/>
        <end position="118"/>
    </location>
</feature>
<feature type="compositionally biased region" description="Polar residues" evidence="1">
    <location>
        <begin position="103"/>
        <end position="118"/>
    </location>
</feature>
<evidence type="ECO:0000256" key="1">
    <source>
        <dbReference type="SAM" id="MobiDB-lite"/>
    </source>
</evidence>
<evidence type="ECO:0000313" key="3">
    <source>
        <dbReference type="Proteomes" id="UP000740926"/>
    </source>
</evidence>
<organism evidence="2 3">
    <name type="scientific">Rhizopus delemar</name>
    <dbReference type="NCBI Taxonomy" id="936053"/>
    <lineage>
        <taxon>Eukaryota</taxon>
        <taxon>Fungi</taxon>
        <taxon>Fungi incertae sedis</taxon>
        <taxon>Mucoromycota</taxon>
        <taxon>Mucoromycotina</taxon>
        <taxon>Mucoromycetes</taxon>
        <taxon>Mucorales</taxon>
        <taxon>Mucorineae</taxon>
        <taxon>Rhizopodaceae</taxon>
        <taxon>Rhizopus</taxon>
    </lineage>
</organism>
<evidence type="ECO:0000313" key="2">
    <source>
        <dbReference type="EMBL" id="KAG1530050.1"/>
    </source>
</evidence>
<proteinExistence type="predicted"/>
<reference evidence="2 3" key="1">
    <citation type="journal article" date="2020" name="Microb. Genom.">
        <title>Genetic diversity of clinical and environmental Mucorales isolates obtained from an investigation of mucormycosis cases among solid organ transplant recipients.</title>
        <authorList>
            <person name="Nguyen M.H."/>
            <person name="Kaul D."/>
            <person name="Muto C."/>
            <person name="Cheng S.J."/>
            <person name="Richter R.A."/>
            <person name="Bruno V.M."/>
            <person name="Liu G."/>
            <person name="Beyhan S."/>
            <person name="Sundermann A.J."/>
            <person name="Mounaud S."/>
            <person name="Pasculle A.W."/>
            <person name="Nierman W.C."/>
            <person name="Driscoll E."/>
            <person name="Cumbie R."/>
            <person name="Clancy C.J."/>
            <person name="Dupont C.L."/>
        </authorList>
    </citation>
    <scope>NUCLEOTIDE SEQUENCE [LARGE SCALE GENOMIC DNA]</scope>
    <source>
        <strain evidence="2 3">GL24</strain>
    </source>
</reference>
<gene>
    <name evidence="2" type="ORF">G6F50_017579</name>
</gene>
<dbReference type="EMBL" id="JAANIU010013312">
    <property type="protein sequence ID" value="KAG1530050.1"/>
    <property type="molecule type" value="Genomic_DNA"/>
</dbReference>